<dbReference type="RefSeq" id="WP_131152532.1">
    <property type="nucleotide sequence ID" value="NZ_SJTG01000007.1"/>
</dbReference>
<dbReference type="Proteomes" id="UP000291822">
    <property type="component" value="Unassembled WGS sequence"/>
</dbReference>
<protein>
    <submittedName>
        <fullName evidence="2">Uncharacterized protein</fullName>
    </submittedName>
</protein>
<feature type="compositionally biased region" description="Basic and acidic residues" evidence="1">
    <location>
        <begin position="191"/>
        <end position="210"/>
    </location>
</feature>
<organism evidence="2 3">
    <name type="scientific">Dyella soli</name>
    <dbReference type="NCBI Taxonomy" id="522319"/>
    <lineage>
        <taxon>Bacteria</taxon>
        <taxon>Pseudomonadati</taxon>
        <taxon>Pseudomonadota</taxon>
        <taxon>Gammaproteobacteria</taxon>
        <taxon>Lysobacterales</taxon>
        <taxon>Rhodanobacteraceae</taxon>
        <taxon>Dyella</taxon>
    </lineage>
</organism>
<feature type="region of interest" description="Disordered" evidence="1">
    <location>
        <begin position="56"/>
        <end position="78"/>
    </location>
</feature>
<accession>A0A4R0YDG6</accession>
<evidence type="ECO:0000313" key="2">
    <source>
        <dbReference type="EMBL" id="TCI06106.1"/>
    </source>
</evidence>
<evidence type="ECO:0000256" key="1">
    <source>
        <dbReference type="SAM" id="MobiDB-lite"/>
    </source>
</evidence>
<name>A0A4R0YDG6_9GAMM</name>
<proteinExistence type="predicted"/>
<evidence type="ECO:0000313" key="3">
    <source>
        <dbReference type="Proteomes" id="UP000291822"/>
    </source>
</evidence>
<reference evidence="2 3" key="1">
    <citation type="submission" date="2019-02" db="EMBL/GenBank/DDBJ databases">
        <title>Dyella amyloliquefaciens sp. nov., isolated from forest soil.</title>
        <authorList>
            <person name="Gao Z.-H."/>
            <person name="Qiu L.-H."/>
        </authorList>
    </citation>
    <scope>NUCLEOTIDE SEQUENCE [LARGE SCALE GENOMIC DNA]</scope>
    <source>
        <strain evidence="2 3">KACC 12747</strain>
    </source>
</reference>
<feature type="region of interest" description="Disordered" evidence="1">
    <location>
        <begin position="188"/>
        <end position="210"/>
    </location>
</feature>
<dbReference type="EMBL" id="SJTG01000007">
    <property type="protein sequence ID" value="TCI06106.1"/>
    <property type="molecule type" value="Genomic_DNA"/>
</dbReference>
<dbReference type="AlphaFoldDB" id="A0A4R0YDG6"/>
<gene>
    <name evidence="2" type="ORF">EZM97_34820</name>
</gene>
<sequence length="266" mass="29380">MARDSGSRQRSTTVTSTIRRVAAFVAALAVLVGAVTALIDKIDPWGIYKRIAHVDRETQSASKEMPDNGQTRLDAESERRQKLATELALSEERRRERKAKLESMFSAIHGAWIWMGNDSSLVFDNNHSGVCKSLTESRMTVTFESLDSIKGETSGKYSFSQKLVADYSPPNFHGFSVANPQSSVCNSLSTNRKDASSVEHEEHGRLKGTFDESNDPILRLTATVVDCAENSESCSDDDLKDAELGSVQIIGDDRIKVGVRAYKRDQ</sequence>
<keyword evidence="3" id="KW-1185">Reference proteome</keyword>
<comment type="caution">
    <text evidence="2">The sequence shown here is derived from an EMBL/GenBank/DDBJ whole genome shotgun (WGS) entry which is preliminary data.</text>
</comment>